<dbReference type="InterPro" id="IPR057525">
    <property type="entry name" value="UTP20_C"/>
</dbReference>
<dbReference type="EMBL" id="KV407459">
    <property type="protein sequence ID" value="KZF22404.1"/>
    <property type="molecule type" value="Genomic_DNA"/>
</dbReference>
<dbReference type="InterPro" id="IPR011430">
    <property type="entry name" value="UTP20_N"/>
</dbReference>
<evidence type="ECO:0000259" key="2">
    <source>
        <dbReference type="Pfam" id="PF07539"/>
    </source>
</evidence>
<feature type="domain" description="U3 small nucleolar RNA-associated protein 20" evidence="3">
    <location>
        <begin position="1708"/>
        <end position="1924"/>
    </location>
</feature>
<dbReference type="Pfam" id="PF07539">
    <property type="entry name" value="UTP20_N"/>
    <property type="match status" value="1"/>
</dbReference>
<dbReference type="OMA" id="EGLMAMF"/>
<dbReference type="SUPFAM" id="SSF48371">
    <property type="entry name" value="ARM repeat"/>
    <property type="match status" value="3"/>
</dbReference>
<dbReference type="Proteomes" id="UP000076632">
    <property type="component" value="Unassembled WGS sequence"/>
</dbReference>
<evidence type="ECO:0000256" key="1">
    <source>
        <dbReference type="SAM" id="MobiDB-lite"/>
    </source>
</evidence>
<dbReference type="STRING" id="1328760.A0A165GNH0"/>
<dbReference type="PANTHER" id="PTHR17695:SF11">
    <property type="entry name" value="SMALL SUBUNIT PROCESSOME COMPONENT 20 HOMOLOG"/>
    <property type="match status" value="1"/>
</dbReference>
<organism evidence="5 6">
    <name type="scientific">Xylona heveae (strain CBS 132557 / TC161)</name>
    <dbReference type="NCBI Taxonomy" id="1328760"/>
    <lineage>
        <taxon>Eukaryota</taxon>
        <taxon>Fungi</taxon>
        <taxon>Dikarya</taxon>
        <taxon>Ascomycota</taxon>
        <taxon>Pezizomycotina</taxon>
        <taxon>Xylonomycetes</taxon>
        <taxon>Xylonales</taxon>
        <taxon>Xylonaceae</taxon>
        <taxon>Xylona</taxon>
    </lineage>
</organism>
<name>A0A165GNH0_XYLHT</name>
<dbReference type="GO" id="GO:0030686">
    <property type="term" value="C:90S preribosome"/>
    <property type="evidence" value="ECO:0007669"/>
    <property type="project" value="TreeGrafter"/>
</dbReference>
<dbReference type="GO" id="GO:0032040">
    <property type="term" value="C:small-subunit processome"/>
    <property type="evidence" value="ECO:0007669"/>
    <property type="project" value="TreeGrafter"/>
</dbReference>
<dbReference type="InterPro" id="IPR011989">
    <property type="entry name" value="ARM-like"/>
</dbReference>
<dbReference type="InterPro" id="IPR016024">
    <property type="entry name" value="ARM-type_fold"/>
</dbReference>
<feature type="domain" description="U3 small nucleolar RNA-associated protein 20 N-terminal" evidence="2">
    <location>
        <begin position="884"/>
        <end position="1490"/>
    </location>
</feature>
<dbReference type="FunCoup" id="A0A165GNH0">
    <property type="interactions" value="965"/>
</dbReference>
<dbReference type="GeneID" id="28895685"/>
<feature type="compositionally biased region" description="Basic and acidic residues" evidence="1">
    <location>
        <begin position="1647"/>
        <end position="1656"/>
    </location>
</feature>
<dbReference type="InterPro" id="IPR046523">
    <property type="entry name" value="UTP20_dom"/>
</dbReference>
<dbReference type="Pfam" id="PF23099">
    <property type="entry name" value="UTP20_C"/>
    <property type="match status" value="1"/>
</dbReference>
<keyword evidence="6" id="KW-1185">Reference proteome</keyword>
<protein>
    <submittedName>
        <fullName evidence="5">Putative HEAT repeat protein</fullName>
    </submittedName>
</protein>
<dbReference type="InterPro" id="IPR052575">
    <property type="entry name" value="SSU_processome_comp_20"/>
</dbReference>
<dbReference type="Pfam" id="PF20416">
    <property type="entry name" value="UTP20"/>
    <property type="match status" value="1"/>
</dbReference>
<sequence length="2634" mass="295240">MPAMSSGKSKRPTKVVKGGTESSRRHHFESFSQRIAKLNIDPIRRVRRHDLDEESLSTTASYFRQSLDEWNDLNLSEDYTTFAARVMPLCESLPQIIYYQEQIMDLLEEYIRHHEELSLESLLSLLAHFAHDLGARFEKYFARAVSAVSGVAAKHPKVEVIEWSFTCLAWLFKYLSRLLVPDLRPLYDLMAPLLGKEHQKPFVTRFAAEAMSFLVKRAGAGHHKDKQALPRLVKHAFADLETTSESKDVELYLEGLMNLFADAIKGIKRGLHSGVEPILQTLLDGLVENDSVQKDNSQKLVFGVLVNVIHHAEAATFEPVLRVVVTFATNLAETPSDYNLQLAARLITIIIGGRKGSRVENWGDVVLTMSKVLTAANTPGSSLTETTINRIFFALALTMQSAPVDVVLPHIRSTMAVSTNGHFKAHFLSFCNVFADLGSDRFQTIVLPYFQKFIVAEWKSFEQQICFLVPKLAEAGCLKRAGTNTDLLNCSGPWQKRIVGLFKGLVSANGTAIETDSVLLYAYLDAIPSLALDQSAKDQVTTYLHDLLRLAIQPTVSISERARLFAVSKGFSRYVSSCGKEHPLDISLWNGLCASASQYAPQPSFLQALYDYITPLYKKLDVSPEVIQPLVSAVTANLESDSHVLRSISLRILDTLYTLVHQEQCAALTTALIVEDTELSLQSARSISMHMRKLGSSYAQASSDPWVKEAIPSLCFGLLTVKFTPLWEDSSNALKEICESKDGEATVSALAFKWLERSPLPSEEVLSPGAAESRKYGLTAFEDSNLERLFTLEAEDEQELSQVEQRLEASLTEDTRQLALLTPIARRQAIRVLSKIPQVAERRSRELVPILLRWSLHHDEDNLQEAQEENGDQIDKESTSSASKWSRRDLKALLNLFTQFVNPKVFYKSADVYTGLLALLTNGDAEIQKSALKAIYTWKSPSLRPYEENLFNILDDARFREEISIFVRGTADAATMREEHKPELMPVLLRLLYGRLVVRKGSGSGSQEARRKAVLESLAQFSESDFEEFINIALGALGSVKIVENGKINPELLRKELLDTRKHLGLMNMIQTMLSVVGTQLEPLAGRFVDPVLYCLIRASRKLSADSEEQDEETGQSMQVSLQKSVRQVGYRCLNQLFSIAPGLAWDNYMPTIFEEIINPRLDQLPVQTAQSVSAPLQIFSTWSSSRKLVIFLTKYNSAVLPKVADCLKVVSAKENVKVFVLNNIVKRIIQLTEEQDVEPSEIGNEDIISQVIQPSVDHFLVPIGEILRKSPGRELLEAGVNTVSKIGPIVSGSSETRNLVDISTFLLDQPSNRVSPKTKSDLLRTLKHFLPLNDIQSDFQLRDKAFRTVSSLFGFFRDRVSRTLLSEVMSVFADKDSSLSQVASLCSDLNAFAMNRLDEPDFNRRLQAFNLINEEGYKNFTLTQWLPILYNMLFYVKDIEELAIRTNASLTIRRFVESTAIDTQAGGSSFTELLASVLLSALRSGVRDASESVRSEYLAITAHIVKNLPNLAEVKDMEILLVGDDEEASFFNNILHIQQHRRLRALRRLAAESQLGHLRSSNISHFFIPLIEHYIFNQADDSNAHSLAAETVTTIGILAEGLDWNQFRAVFRRYTSYIHSKANMEKTVIRLLGVVIDALGRAAKIEEPDQGKEQASEPLEDGSADTMAIDSAPQTSALAVSLPSREKLAADLNNNLLPPLTGYLHNKDESTVSLRVPVAVSIVKLIKILPKEQLSEKLPPVLTDVCNILRSKAQESRDMTRKTLAEISTLIGPSCFGFILQELRGALKFGYQLHVMSFTVHSILVATAPIYKPGDLDYCLSEIVAVILDDIFGVTGQEKDAEEYISKMKEVKSSKSFDSMELVAKTTKVTHLPLLIRPIQQLLREKLNLNMVKKVDELLRRIGVGIMRNEDVRSREILVFGWEVIQEAHKAANPSSNNEPQVSEQARRYLVNLRMASKSQNRGSTTSYAYKLARFAMEVLRSVLHKHNTLQTPSNLAGFIPIIGDSMLQAQEEVQMAAIRLLTTIIKVPLAEIDRNAPVYISEAVKIIKASPSTNTEIAQAALKLISAILRERRSIKFRDIDIAYLLGRVKPDLDEPDRQGVTFNFLKSVMARKIIIPEVYDVVDTIAAILVTNQTRVSRDLSRGVYFQFIMEYPQAKDRLSKQLAFLVKNLDYKYEEGRQSVLETVHLLVSKVGDSLIQEILGTFFVPLVMMLINDTSASCREMAAVVLKEIFERADNEKTQLFLNLLRTWLKQSDQALLNRVALQCYSLYLEVNGTKGENEVSLLQARIYEILEANNHSQTEDFNWELIYFSLQAFSKVCQLFPQRAFSAKAGPVWGAVRACLSFPHAWIKLSAAKLVGLYFADFARTNAERGLQHVPLAGSGGLQLTDEDMVQLTRSSVGTLKFPGVSQELAMQAVKNLVFLSRCFGANNLELLEGEDEADVDAEDAIEEETDAQPRSPTPQTKLALQFLFERLSAILRRETLTTRAPSLVPKTASIQLIAALCNNLPTEALTPCLRTILTPLHHLTDPSIPAPHSTDPDFNEAYKSITSTAQEIMSLLQKRLGTSQFVAELSVVRDAVKQRREGRRIKRRIEAVMEPEKVGKDKRRKFERKKVKQKERGAEQRGRRRGW</sequence>
<dbReference type="OrthoDB" id="360653at2759"/>
<evidence type="ECO:0000259" key="3">
    <source>
        <dbReference type="Pfam" id="PF20416"/>
    </source>
</evidence>
<dbReference type="RefSeq" id="XP_018187959.1">
    <property type="nucleotide sequence ID" value="XM_018330548.1"/>
</dbReference>
<feature type="region of interest" description="Disordered" evidence="1">
    <location>
        <begin position="1"/>
        <end position="25"/>
    </location>
</feature>
<feature type="compositionally biased region" description="Basic residues" evidence="1">
    <location>
        <begin position="2607"/>
        <end position="2620"/>
    </location>
</feature>
<dbReference type="InParanoid" id="A0A165GNH0"/>
<gene>
    <name evidence="5" type="ORF">L228DRAFT_230829</name>
</gene>
<dbReference type="Gene3D" id="1.25.10.10">
    <property type="entry name" value="Leucine-rich Repeat Variant"/>
    <property type="match status" value="2"/>
</dbReference>
<proteinExistence type="predicted"/>
<evidence type="ECO:0000259" key="4">
    <source>
        <dbReference type="Pfam" id="PF23099"/>
    </source>
</evidence>
<feature type="region of interest" description="Disordered" evidence="1">
    <location>
        <begin position="1647"/>
        <end position="1667"/>
    </location>
</feature>
<evidence type="ECO:0000313" key="6">
    <source>
        <dbReference type="Proteomes" id="UP000076632"/>
    </source>
</evidence>
<dbReference type="PANTHER" id="PTHR17695">
    <property type="entry name" value="SMALL SUBUNIT PROCESSOME COMPONENT 20 HOMOLOG"/>
    <property type="match status" value="1"/>
</dbReference>
<feature type="domain" description="U3 small nucleolar RNA-associated protein 20 C-terminal" evidence="4">
    <location>
        <begin position="2264"/>
        <end position="2623"/>
    </location>
</feature>
<accession>A0A165GNH0</accession>
<evidence type="ECO:0000313" key="5">
    <source>
        <dbReference type="EMBL" id="KZF22404.1"/>
    </source>
</evidence>
<reference evidence="5 6" key="1">
    <citation type="journal article" date="2016" name="Fungal Biol.">
        <title>The genome of Xylona heveae provides a window into fungal endophytism.</title>
        <authorList>
            <person name="Gazis R."/>
            <person name="Kuo A."/>
            <person name="Riley R."/>
            <person name="LaButti K."/>
            <person name="Lipzen A."/>
            <person name="Lin J."/>
            <person name="Amirebrahimi M."/>
            <person name="Hesse C.N."/>
            <person name="Spatafora J.W."/>
            <person name="Henrissat B."/>
            <person name="Hainaut M."/>
            <person name="Grigoriev I.V."/>
            <person name="Hibbett D.S."/>
        </authorList>
    </citation>
    <scope>NUCLEOTIDE SEQUENCE [LARGE SCALE GENOMIC DNA]</scope>
    <source>
        <strain evidence="5 6">TC161</strain>
    </source>
</reference>
<feature type="region of interest" description="Disordered" evidence="1">
    <location>
        <begin position="2603"/>
        <end position="2634"/>
    </location>
</feature>